<dbReference type="Pfam" id="PF14316">
    <property type="entry name" value="DUF4381"/>
    <property type="match status" value="1"/>
</dbReference>
<reference evidence="2 3" key="1">
    <citation type="submission" date="2019-02" db="EMBL/GenBank/DDBJ databases">
        <title>Deep-cultivation of Planctomycetes and their phenomic and genomic characterization uncovers novel biology.</title>
        <authorList>
            <person name="Wiegand S."/>
            <person name="Jogler M."/>
            <person name="Boedeker C."/>
            <person name="Pinto D."/>
            <person name="Vollmers J."/>
            <person name="Rivas-Marin E."/>
            <person name="Kohn T."/>
            <person name="Peeters S.H."/>
            <person name="Heuer A."/>
            <person name="Rast P."/>
            <person name="Oberbeckmann S."/>
            <person name="Bunk B."/>
            <person name="Jeske O."/>
            <person name="Meyerdierks A."/>
            <person name="Storesund J.E."/>
            <person name="Kallscheuer N."/>
            <person name="Luecker S."/>
            <person name="Lage O.M."/>
            <person name="Pohl T."/>
            <person name="Merkel B.J."/>
            <person name="Hornburger P."/>
            <person name="Mueller R.-W."/>
            <person name="Bruemmer F."/>
            <person name="Labrenz M."/>
            <person name="Spormann A.M."/>
            <person name="Op den Camp H."/>
            <person name="Overmann J."/>
            <person name="Amann R."/>
            <person name="Jetten M.S.M."/>
            <person name="Mascher T."/>
            <person name="Medema M.H."/>
            <person name="Devos D.P."/>
            <person name="Kaster A.-K."/>
            <person name="Ovreas L."/>
            <person name="Rohde M."/>
            <person name="Galperin M.Y."/>
            <person name="Jogler C."/>
        </authorList>
    </citation>
    <scope>NUCLEOTIDE SEQUENCE [LARGE SCALE GENOMIC DNA]</scope>
    <source>
        <strain evidence="2 3">HG15A2</strain>
    </source>
</reference>
<feature type="transmembrane region" description="Helical" evidence="1">
    <location>
        <begin position="26"/>
        <end position="47"/>
    </location>
</feature>
<protein>
    <recommendedName>
        <fullName evidence="4">DUF4381 domain-containing protein</fullName>
    </recommendedName>
</protein>
<accession>A0A517MSU2</accession>
<keyword evidence="3" id="KW-1185">Reference proteome</keyword>
<gene>
    <name evidence="2" type="ORF">HG15A2_12250</name>
</gene>
<evidence type="ECO:0000313" key="2">
    <source>
        <dbReference type="EMBL" id="QDS97955.1"/>
    </source>
</evidence>
<keyword evidence="1" id="KW-0812">Transmembrane</keyword>
<dbReference type="EMBL" id="CP036263">
    <property type="protein sequence ID" value="QDS97955.1"/>
    <property type="molecule type" value="Genomic_DNA"/>
</dbReference>
<evidence type="ECO:0000256" key="1">
    <source>
        <dbReference type="SAM" id="Phobius"/>
    </source>
</evidence>
<name>A0A517MSU2_9BACT</name>
<evidence type="ECO:0008006" key="4">
    <source>
        <dbReference type="Google" id="ProtNLM"/>
    </source>
</evidence>
<sequence length="149" mass="16714">MDKPTSLQNLRDIAEPAPVPWWPPAVGWWILAVAMAAFAVWIASRAWRRWRSDAYRRAALKELSSATQLTEIAEILKRTALCAFPRTDVASLSGDAWSSWLRQTVDQELPVAVAETLEHGIFDGIQCKNNADVASFVATWIRHHRSGDC</sequence>
<dbReference type="KEGG" id="amob:HG15A2_12250"/>
<proteinExistence type="predicted"/>
<evidence type="ECO:0000313" key="3">
    <source>
        <dbReference type="Proteomes" id="UP000319852"/>
    </source>
</evidence>
<organism evidence="2 3">
    <name type="scientific">Adhaeretor mobilis</name>
    <dbReference type="NCBI Taxonomy" id="1930276"/>
    <lineage>
        <taxon>Bacteria</taxon>
        <taxon>Pseudomonadati</taxon>
        <taxon>Planctomycetota</taxon>
        <taxon>Planctomycetia</taxon>
        <taxon>Pirellulales</taxon>
        <taxon>Lacipirellulaceae</taxon>
        <taxon>Adhaeretor</taxon>
    </lineage>
</organism>
<dbReference type="InterPro" id="IPR025489">
    <property type="entry name" value="DUF4381"/>
</dbReference>
<keyword evidence="1" id="KW-1133">Transmembrane helix</keyword>
<dbReference type="RefSeq" id="WP_145058742.1">
    <property type="nucleotide sequence ID" value="NZ_CP036263.1"/>
</dbReference>
<dbReference type="AlphaFoldDB" id="A0A517MSU2"/>
<dbReference type="Proteomes" id="UP000319852">
    <property type="component" value="Chromosome"/>
</dbReference>
<dbReference type="OrthoDB" id="283083at2"/>
<keyword evidence="1" id="KW-0472">Membrane</keyword>